<dbReference type="SUPFAM" id="SSF88659">
    <property type="entry name" value="Sigma3 and sigma4 domains of RNA polymerase sigma factors"/>
    <property type="match status" value="1"/>
</dbReference>
<accession>A0ABP7LYY4</accession>
<dbReference type="Pfam" id="PF04542">
    <property type="entry name" value="Sigma70_r2"/>
    <property type="match status" value="1"/>
</dbReference>
<sequence length="203" mass="23664">MKNRHSLTDEELMRLYAQGDHKAFEVLYGRHKDSLYRYFCRQLNDVLVAQDLYQELWSRVIKSSQHYQASAKWTTWAYRIAHNLIIDHLRVLKPVEQWDEEEHSGIESKAQSGLSEPDQSNEQWQMAEQLKRCIGQLPQAQQEVFLLNEEAGMTVKVMAEVINISSEAAKSRLRYAKTQLQTCLQRFWDSVSAADSTNKGDQQ</sequence>
<dbReference type="NCBIfam" id="TIGR02937">
    <property type="entry name" value="sigma70-ECF"/>
    <property type="match status" value="1"/>
</dbReference>
<dbReference type="RefSeq" id="WP_344794619.1">
    <property type="nucleotide sequence ID" value="NZ_BAABBN010000004.1"/>
</dbReference>
<dbReference type="InterPro" id="IPR014284">
    <property type="entry name" value="RNA_pol_sigma-70_dom"/>
</dbReference>
<keyword evidence="4" id="KW-0238">DNA-binding</keyword>
<organism evidence="9 10">
    <name type="scientific">Litoribacillus peritrichatus</name>
    <dbReference type="NCBI Taxonomy" id="718191"/>
    <lineage>
        <taxon>Bacteria</taxon>
        <taxon>Pseudomonadati</taxon>
        <taxon>Pseudomonadota</taxon>
        <taxon>Gammaproteobacteria</taxon>
        <taxon>Oceanospirillales</taxon>
        <taxon>Oceanospirillaceae</taxon>
        <taxon>Litoribacillus</taxon>
    </lineage>
</organism>
<proteinExistence type="inferred from homology"/>
<keyword evidence="5" id="KW-0804">Transcription</keyword>
<name>A0ABP7LYY4_9GAMM</name>
<reference evidence="10" key="1">
    <citation type="journal article" date="2019" name="Int. J. Syst. Evol. Microbiol.">
        <title>The Global Catalogue of Microorganisms (GCM) 10K type strain sequencing project: providing services to taxonomists for standard genome sequencing and annotation.</title>
        <authorList>
            <consortium name="The Broad Institute Genomics Platform"/>
            <consortium name="The Broad Institute Genome Sequencing Center for Infectious Disease"/>
            <person name="Wu L."/>
            <person name="Ma J."/>
        </authorList>
    </citation>
    <scope>NUCLEOTIDE SEQUENCE [LARGE SCALE GENOMIC DNA]</scope>
    <source>
        <strain evidence="10">JCM 17551</strain>
    </source>
</reference>
<comment type="similarity">
    <text evidence="1">Belongs to the sigma-70 factor family. ECF subfamily.</text>
</comment>
<dbReference type="InterPro" id="IPR036388">
    <property type="entry name" value="WH-like_DNA-bd_sf"/>
</dbReference>
<dbReference type="InterPro" id="IPR013325">
    <property type="entry name" value="RNA_pol_sigma_r2"/>
</dbReference>
<feature type="domain" description="RNA polymerase sigma-70 region 2" evidence="7">
    <location>
        <begin position="27"/>
        <end position="90"/>
    </location>
</feature>
<comment type="caution">
    <text evidence="9">The sequence shown here is derived from an EMBL/GenBank/DDBJ whole genome shotgun (WGS) entry which is preliminary data.</text>
</comment>
<protein>
    <submittedName>
        <fullName evidence="9">Sigma-70 family RNA polymerase sigma factor</fullName>
    </submittedName>
</protein>
<evidence type="ECO:0000256" key="4">
    <source>
        <dbReference type="ARBA" id="ARBA00023125"/>
    </source>
</evidence>
<dbReference type="Gene3D" id="1.10.10.10">
    <property type="entry name" value="Winged helix-like DNA-binding domain superfamily/Winged helix DNA-binding domain"/>
    <property type="match status" value="1"/>
</dbReference>
<feature type="region of interest" description="Disordered" evidence="6">
    <location>
        <begin position="102"/>
        <end position="121"/>
    </location>
</feature>
<dbReference type="InterPro" id="IPR013249">
    <property type="entry name" value="RNA_pol_sigma70_r4_t2"/>
</dbReference>
<keyword evidence="3" id="KW-0731">Sigma factor</keyword>
<evidence type="ECO:0000313" key="10">
    <source>
        <dbReference type="Proteomes" id="UP001501565"/>
    </source>
</evidence>
<gene>
    <name evidence="9" type="ORF">GCM10022277_02340</name>
</gene>
<evidence type="ECO:0000259" key="7">
    <source>
        <dbReference type="Pfam" id="PF04542"/>
    </source>
</evidence>
<dbReference type="PANTHER" id="PTHR43133">
    <property type="entry name" value="RNA POLYMERASE ECF-TYPE SIGMA FACTO"/>
    <property type="match status" value="1"/>
</dbReference>
<feature type="domain" description="RNA polymerase sigma factor 70 region 4 type 2" evidence="8">
    <location>
        <begin position="128"/>
        <end position="180"/>
    </location>
</feature>
<evidence type="ECO:0000256" key="2">
    <source>
        <dbReference type="ARBA" id="ARBA00023015"/>
    </source>
</evidence>
<keyword evidence="2" id="KW-0805">Transcription regulation</keyword>
<evidence type="ECO:0000313" key="9">
    <source>
        <dbReference type="EMBL" id="GAA3911354.1"/>
    </source>
</evidence>
<dbReference type="Pfam" id="PF08281">
    <property type="entry name" value="Sigma70_r4_2"/>
    <property type="match status" value="1"/>
</dbReference>
<evidence type="ECO:0000256" key="1">
    <source>
        <dbReference type="ARBA" id="ARBA00010641"/>
    </source>
</evidence>
<dbReference type="Gene3D" id="1.10.1740.10">
    <property type="match status" value="1"/>
</dbReference>
<evidence type="ECO:0000256" key="6">
    <source>
        <dbReference type="SAM" id="MobiDB-lite"/>
    </source>
</evidence>
<dbReference type="EMBL" id="BAABBN010000004">
    <property type="protein sequence ID" value="GAA3911354.1"/>
    <property type="molecule type" value="Genomic_DNA"/>
</dbReference>
<dbReference type="InterPro" id="IPR039425">
    <property type="entry name" value="RNA_pol_sigma-70-like"/>
</dbReference>
<dbReference type="InterPro" id="IPR007627">
    <property type="entry name" value="RNA_pol_sigma70_r2"/>
</dbReference>
<evidence type="ECO:0000256" key="5">
    <source>
        <dbReference type="ARBA" id="ARBA00023163"/>
    </source>
</evidence>
<feature type="compositionally biased region" description="Polar residues" evidence="6">
    <location>
        <begin position="109"/>
        <end position="121"/>
    </location>
</feature>
<dbReference type="Proteomes" id="UP001501565">
    <property type="component" value="Unassembled WGS sequence"/>
</dbReference>
<evidence type="ECO:0000256" key="3">
    <source>
        <dbReference type="ARBA" id="ARBA00023082"/>
    </source>
</evidence>
<dbReference type="SUPFAM" id="SSF88946">
    <property type="entry name" value="Sigma2 domain of RNA polymerase sigma factors"/>
    <property type="match status" value="1"/>
</dbReference>
<keyword evidence="10" id="KW-1185">Reference proteome</keyword>
<evidence type="ECO:0000259" key="8">
    <source>
        <dbReference type="Pfam" id="PF08281"/>
    </source>
</evidence>
<dbReference type="PANTHER" id="PTHR43133:SF8">
    <property type="entry name" value="RNA POLYMERASE SIGMA FACTOR HI_1459-RELATED"/>
    <property type="match status" value="1"/>
</dbReference>
<dbReference type="InterPro" id="IPR013324">
    <property type="entry name" value="RNA_pol_sigma_r3/r4-like"/>
</dbReference>